<dbReference type="GO" id="GO:0000122">
    <property type="term" value="P:negative regulation of transcription by RNA polymerase II"/>
    <property type="evidence" value="ECO:0007669"/>
    <property type="project" value="TreeGrafter"/>
</dbReference>
<feature type="region of interest" description="Disordered" evidence="12">
    <location>
        <begin position="146"/>
        <end position="187"/>
    </location>
</feature>
<dbReference type="GO" id="GO:0008270">
    <property type="term" value="F:zinc ion binding"/>
    <property type="evidence" value="ECO:0007669"/>
    <property type="project" value="UniProtKB-KW"/>
</dbReference>
<dbReference type="GO" id="GO:0000981">
    <property type="term" value="F:DNA-binding transcription factor activity, RNA polymerase II-specific"/>
    <property type="evidence" value="ECO:0007669"/>
    <property type="project" value="TreeGrafter"/>
</dbReference>
<dbReference type="FunFam" id="3.30.50.10:FF:000032">
    <property type="entry name" value="Transcription factor GATA-3"/>
    <property type="match status" value="1"/>
</dbReference>
<evidence type="ECO:0000256" key="7">
    <source>
        <dbReference type="ARBA" id="ARBA00023125"/>
    </source>
</evidence>
<feature type="region of interest" description="Disordered" evidence="12">
    <location>
        <begin position="336"/>
        <end position="368"/>
    </location>
</feature>
<feature type="region of interest" description="Disordered" evidence="12">
    <location>
        <begin position="67"/>
        <end position="93"/>
    </location>
</feature>
<evidence type="ECO:0000259" key="13">
    <source>
        <dbReference type="PROSITE" id="PS50114"/>
    </source>
</evidence>
<keyword evidence="8" id="KW-0010">Activator</keyword>
<dbReference type="PANTHER" id="PTHR10071">
    <property type="entry name" value="TRANSCRIPTION FACTOR GATA FAMILY MEMBER"/>
    <property type="match status" value="1"/>
</dbReference>
<dbReference type="InterPro" id="IPR039355">
    <property type="entry name" value="Transcription_factor_GATA"/>
</dbReference>
<accession>A0A8J2L4K3</accession>
<feature type="compositionally biased region" description="Low complexity" evidence="12">
    <location>
        <begin position="67"/>
        <end position="86"/>
    </location>
</feature>
<organism evidence="14 15">
    <name type="scientific">Allacma fusca</name>
    <dbReference type="NCBI Taxonomy" id="39272"/>
    <lineage>
        <taxon>Eukaryota</taxon>
        <taxon>Metazoa</taxon>
        <taxon>Ecdysozoa</taxon>
        <taxon>Arthropoda</taxon>
        <taxon>Hexapoda</taxon>
        <taxon>Collembola</taxon>
        <taxon>Symphypleona</taxon>
        <taxon>Sminthuridae</taxon>
        <taxon>Allacma</taxon>
    </lineage>
</organism>
<keyword evidence="2" id="KW-0479">Metal-binding</keyword>
<feature type="compositionally biased region" description="Polar residues" evidence="12">
    <location>
        <begin position="21"/>
        <end position="38"/>
    </location>
</feature>
<evidence type="ECO:0000256" key="2">
    <source>
        <dbReference type="ARBA" id="ARBA00022723"/>
    </source>
</evidence>
<evidence type="ECO:0000313" key="15">
    <source>
        <dbReference type="Proteomes" id="UP000708208"/>
    </source>
</evidence>
<comment type="caution">
    <text evidence="14">The sequence shown here is derived from an EMBL/GenBank/DDBJ whole genome shotgun (WGS) entry which is preliminary data.</text>
</comment>
<evidence type="ECO:0000256" key="10">
    <source>
        <dbReference type="ARBA" id="ARBA00023242"/>
    </source>
</evidence>
<feature type="region of interest" description="Disordered" evidence="12">
    <location>
        <begin position="1"/>
        <end position="38"/>
    </location>
</feature>
<dbReference type="FunFam" id="3.30.50.10:FF:000001">
    <property type="entry name" value="GATA transcription factor (GATAd)"/>
    <property type="match status" value="1"/>
</dbReference>
<dbReference type="GO" id="GO:0045944">
    <property type="term" value="P:positive regulation of transcription by RNA polymerase II"/>
    <property type="evidence" value="ECO:0007669"/>
    <property type="project" value="TreeGrafter"/>
</dbReference>
<evidence type="ECO:0000256" key="4">
    <source>
        <dbReference type="ARBA" id="ARBA00022771"/>
    </source>
</evidence>
<evidence type="ECO:0000256" key="8">
    <source>
        <dbReference type="ARBA" id="ARBA00023159"/>
    </source>
</evidence>
<dbReference type="Pfam" id="PF00320">
    <property type="entry name" value="GATA"/>
    <property type="match status" value="2"/>
</dbReference>
<dbReference type="AlphaFoldDB" id="A0A8J2L4K3"/>
<keyword evidence="5" id="KW-0862">Zinc</keyword>
<dbReference type="GO" id="GO:0045165">
    <property type="term" value="P:cell fate commitment"/>
    <property type="evidence" value="ECO:0007669"/>
    <property type="project" value="TreeGrafter"/>
</dbReference>
<evidence type="ECO:0000256" key="9">
    <source>
        <dbReference type="ARBA" id="ARBA00023163"/>
    </source>
</evidence>
<evidence type="ECO:0000256" key="12">
    <source>
        <dbReference type="SAM" id="MobiDB-lite"/>
    </source>
</evidence>
<dbReference type="SMART" id="SM00401">
    <property type="entry name" value="ZnF_GATA"/>
    <property type="match status" value="2"/>
</dbReference>
<gene>
    <name evidence="14" type="ORF">AFUS01_LOCUS35109</name>
</gene>
<evidence type="ECO:0000256" key="1">
    <source>
        <dbReference type="ARBA" id="ARBA00004123"/>
    </source>
</evidence>
<protein>
    <recommendedName>
        <fullName evidence="13">GATA-type domain-containing protein</fullName>
    </recommendedName>
</protein>
<dbReference type="Proteomes" id="UP000708208">
    <property type="component" value="Unassembled WGS sequence"/>
</dbReference>
<keyword evidence="4 11" id="KW-0863">Zinc-finger</keyword>
<evidence type="ECO:0000256" key="11">
    <source>
        <dbReference type="PROSITE-ProRule" id="PRU00094"/>
    </source>
</evidence>
<keyword evidence="9" id="KW-0804">Transcription</keyword>
<sequence length="368" mass="38895">MNSRGFSFSHHHHPSHLGHGQLNNSSTSSPNSGENVNLSTESFWSAGQSHHGHHSFGCGNSPISSIAMTPSTSTTSPANSTNSSGSVGSGGGGNTSSGCYSPSYLYPYTGAMWRHHYDTTLSRTAHHYDMSSGFCTTPSFPATALNHHHHHHPHHHAGSLHHNGGSAGGPHHHHTGGGGSAGGGMGGSSPAVGLTAAAVLDTTCFLGPGWTPAGINEARECVNCGAVSTPLWRRDGTGHYLCNACGLYHKMNGMNRPLIKPSRRMATSRRLGLCCTNCGTTTTTLWRRNNDGEPVCNACGLYFKLHGVNRPLAMRKDGIQTRKRKPKSKISQAAKSLIAPHNNPSTNNNNTNISNGTHLISPHHPSPQ</sequence>
<keyword evidence="6" id="KW-0805">Transcription regulation</keyword>
<evidence type="ECO:0000256" key="5">
    <source>
        <dbReference type="ARBA" id="ARBA00022833"/>
    </source>
</evidence>
<feature type="compositionally biased region" description="Gly residues" evidence="12">
    <location>
        <begin position="176"/>
        <end position="187"/>
    </location>
</feature>
<dbReference type="PROSITE" id="PS50114">
    <property type="entry name" value="GATA_ZN_FINGER_2"/>
    <property type="match status" value="2"/>
</dbReference>
<comment type="subcellular location">
    <subcellularLocation>
        <location evidence="1">Nucleus</location>
    </subcellularLocation>
</comment>
<keyword evidence="7" id="KW-0238">DNA-binding</keyword>
<dbReference type="OrthoDB" id="2162994at2759"/>
<evidence type="ECO:0000256" key="6">
    <source>
        <dbReference type="ARBA" id="ARBA00023015"/>
    </source>
</evidence>
<reference evidence="14" key="1">
    <citation type="submission" date="2021-06" db="EMBL/GenBank/DDBJ databases">
        <authorList>
            <person name="Hodson N. C."/>
            <person name="Mongue J. A."/>
            <person name="Jaron S. K."/>
        </authorList>
    </citation>
    <scope>NUCLEOTIDE SEQUENCE</scope>
</reference>
<feature type="compositionally biased region" description="Low complexity" evidence="12">
    <location>
        <begin position="342"/>
        <end position="355"/>
    </location>
</feature>
<evidence type="ECO:0000256" key="3">
    <source>
        <dbReference type="ARBA" id="ARBA00022737"/>
    </source>
</evidence>
<evidence type="ECO:0000313" key="14">
    <source>
        <dbReference type="EMBL" id="CAG7824980.1"/>
    </source>
</evidence>
<keyword evidence="15" id="KW-1185">Reference proteome</keyword>
<keyword evidence="10" id="KW-0539">Nucleus</keyword>
<dbReference type="InterPro" id="IPR000679">
    <property type="entry name" value="Znf_GATA"/>
</dbReference>
<feature type="domain" description="GATA-type" evidence="13">
    <location>
        <begin position="215"/>
        <end position="269"/>
    </location>
</feature>
<dbReference type="CDD" id="cd00202">
    <property type="entry name" value="ZnF_GATA"/>
    <property type="match status" value="2"/>
</dbReference>
<name>A0A8J2L4K3_9HEXA</name>
<dbReference type="GO" id="GO:0000978">
    <property type="term" value="F:RNA polymerase II cis-regulatory region sequence-specific DNA binding"/>
    <property type="evidence" value="ECO:0007669"/>
    <property type="project" value="TreeGrafter"/>
</dbReference>
<feature type="domain" description="GATA-type" evidence="13">
    <location>
        <begin position="269"/>
        <end position="322"/>
    </location>
</feature>
<dbReference type="GO" id="GO:0005634">
    <property type="term" value="C:nucleus"/>
    <property type="evidence" value="ECO:0007669"/>
    <property type="project" value="UniProtKB-SubCell"/>
</dbReference>
<feature type="compositionally biased region" description="Basic residues" evidence="12">
    <location>
        <begin position="146"/>
        <end position="159"/>
    </location>
</feature>
<dbReference type="PANTHER" id="PTHR10071:SF337">
    <property type="entry name" value="GATA-BINDING FACTOR A"/>
    <property type="match status" value="1"/>
</dbReference>
<dbReference type="PROSITE" id="PS00344">
    <property type="entry name" value="GATA_ZN_FINGER_1"/>
    <property type="match status" value="2"/>
</dbReference>
<keyword evidence="3" id="KW-0677">Repeat</keyword>
<dbReference type="EMBL" id="CAJVCH010534552">
    <property type="protein sequence ID" value="CAG7824980.1"/>
    <property type="molecule type" value="Genomic_DNA"/>
</dbReference>
<proteinExistence type="predicted"/>